<feature type="compositionally biased region" description="Basic and acidic residues" evidence="1">
    <location>
        <begin position="99"/>
        <end position="116"/>
    </location>
</feature>
<evidence type="ECO:0000313" key="3">
    <source>
        <dbReference type="Proteomes" id="UP000324091"/>
    </source>
</evidence>
<feature type="compositionally biased region" description="Acidic residues" evidence="1">
    <location>
        <begin position="380"/>
        <end position="393"/>
    </location>
</feature>
<keyword evidence="3" id="KW-1185">Reference proteome</keyword>
<accession>A0A5C6PR36</accession>
<feature type="compositionally biased region" description="Basic and acidic residues" evidence="1">
    <location>
        <begin position="165"/>
        <end position="197"/>
    </location>
</feature>
<gene>
    <name evidence="2" type="ORF">D4764_01G0010830</name>
</gene>
<organism evidence="2 3">
    <name type="scientific">Takifugu flavidus</name>
    <name type="common">sansaifugu</name>
    <dbReference type="NCBI Taxonomy" id="433684"/>
    <lineage>
        <taxon>Eukaryota</taxon>
        <taxon>Metazoa</taxon>
        <taxon>Chordata</taxon>
        <taxon>Craniata</taxon>
        <taxon>Vertebrata</taxon>
        <taxon>Euteleostomi</taxon>
        <taxon>Actinopterygii</taxon>
        <taxon>Neopterygii</taxon>
        <taxon>Teleostei</taxon>
        <taxon>Neoteleostei</taxon>
        <taxon>Acanthomorphata</taxon>
        <taxon>Eupercaria</taxon>
        <taxon>Tetraodontiformes</taxon>
        <taxon>Tetradontoidea</taxon>
        <taxon>Tetraodontidae</taxon>
        <taxon>Takifugu</taxon>
    </lineage>
</organism>
<feature type="compositionally biased region" description="Basic and acidic residues" evidence="1">
    <location>
        <begin position="208"/>
        <end position="218"/>
    </location>
</feature>
<dbReference type="AlphaFoldDB" id="A0A5C6PR36"/>
<feature type="region of interest" description="Disordered" evidence="1">
    <location>
        <begin position="58"/>
        <end position="222"/>
    </location>
</feature>
<feature type="compositionally biased region" description="Acidic residues" evidence="1">
    <location>
        <begin position="458"/>
        <end position="468"/>
    </location>
</feature>
<protein>
    <submittedName>
        <fullName evidence="2">Uncharacterized protein</fullName>
    </submittedName>
</protein>
<evidence type="ECO:0000313" key="2">
    <source>
        <dbReference type="EMBL" id="TWW81268.1"/>
    </source>
</evidence>
<feature type="compositionally biased region" description="Polar residues" evidence="1">
    <location>
        <begin position="473"/>
        <end position="492"/>
    </location>
</feature>
<proteinExistence type="predicted"/>
<feature type="compositionally biased region" description="Low complexity" evidence="1">
    <location>
        <begin position="347"/>
        <end position="364"/>
    </location>
</feature>
<feature type="compositionally biased region" description="Polar residues" evidence="1">
    <location>
        <begin position="408"/>
        <end position="435"/>
    </location>
</feature>
<name>A0A5C6PR36_9TELE</name>
<dbReference type="EMBL" id="RHFK02000001">
    <property type="protein sequence ID" value="TWW81268.1"/>
    <property type="molecule type" value="Genomic_DNA"/>
</dbReference>
<feature type="compositionally biased region" description="Acidic residues" evidence="1">
    <location>
        <begin position="503"/>
        <end position="512"/>
    </location>
</feature>
<comment type="caution">
    <text evidence="2">The sequence shown here is derived from an EMBL/GenBank/DDBJ whole genome shotgun (WGS) entry which is preliminary data.</text>
</comment>
<sequence>MAATVSLALPVSDLSGPCPPRYDLPQYGSRRKLISPTGLYDEYGDVVVDDDGCYYYSPQESDGEVRRRPFQGAGFGPALRQPLPPSSRGAARKTQGFPRTEDMRKQVLDSGRDTRSEAAASTNGRNRNRLHSGSKAPGNAPTIHLPWNKARIRPVDDGGTIRSGQWERKAGRGVEAGMRESREGMRASERRGREGESGGKSGVNHAARNSERGEEHKGTLPGVLPANRYRSLDGRVFINGRVFQTCVSTGKPPPVKQKPSEALALISGARRLRGSARVGREEWAGGHSSGGGERTGSMYCPVGGRNVSRGSQRDVGVAGRRDGGNSESGVWWVRGKPRPTNALDAGSRTSSSEFSASVESSTNSPVSIRPEGAESGYEMEKDEWETVEEETATESERESGSEGETGGPNLSESVTGGNSVNGDVRNSSAQLSQESAKTDARSEDAPQSPRAPRSSQEAIEEGAEEDEEVRNVLSLTLAGQASSSEQLDTSPGGTKDLSPIIEATEEEEEDQGREEKSRGFGESAV</sequence>
<evidence type="ECO:0000256" key="1">
    <source>
        <dbReference type="SAM" id="MobiDB-lite"/>
    </source>
</evidence>
<dbReference type="Proteomes" id="UP000324091">
    <property type="component" value="Chromosome 1"/>
</dbReference>
<reference evidence="2 3" key="1">
    <citation type="submission" date="2019-04" db="EMBL/GenBank/DDBJ databases">
        <title>Chromosome genome assembly for Takifugu flavidus.</title>
        <authorList>
            <person name="Xiao S."/>
        </authorList>
    </citation>
    <scope>NUCLEOTIDE SEQUENCE [LARGE SCALE GENOMIC DNA]</scope>
    <source>
        <strain evidence="2">HTHZ2018</strain>
        <tissue evidence="2">Muscle</tissue>
    </source>
</reference>
<feature type="region of interest" description="Disordered" evidence="1">
    <location>
        <begin position="277"/>
        <end position="525"/>
    </location>
</feature>